<accession>Q0AN76</accession>
<dbReference type="PROSITE" id="PS50844">
    <property type="entry name" value="AFP_LIKE"/>
    <property type="match status" value="1"/>
</dbReference>
<name>Q0AN76_MARMM</name>
<protein>
    <submittedName>
        <fullName evidence="2">N-acetylneuraminate synthase</fullName>
        <ecNumber evidence="2">2.5.1.56</ecNumber>
    </submittedName>
</protein>
<dbReference type="Gene3D" id="3.20.20.70">
    <property type="entry name" value="Aldolase class I"/>
    <property type="match status" value="1"/>
</dbReference>
<dbReference type="KEGG" id="mmr:Mmar10_1969"/>
<dbReference type="InterPro" id="IPR020030">
    <property type="entry name" value="Pseudaminic_synth_PseI"/>
</dbReference>
<dbReference type="SUPFAM" id="SSF51569">
    <property type="entry name" value="Aldolase"/>
    <property type="match status" value="1"/>
</dbReference>
<dbReference type="eggNOG" id="COG2089">
    <property type="taxonomic scope" value="Bacteria"/>
</dbReference>
<sequence length="364" mass="38592">MTQDKTGFEIAGRPIGPDHPPLVIAEVSANHLGRIDRALETIEAAAACGADAIKIQTYTADTITMDHDGPGFVLESGPWAGRTLYDLYKEAGTPFEWHGALFAKARACGVPIFSTPFDFTAVDLLEDLKAPAYKIASFEAVDLPLIARVAQTGKPMIISTGMANLGEIDAAVRTARENGATGLALLHCLSAYPAPIDQADLRTIPHLGAAFDVIAGLSDHTPGTACAVAAVALGARVIEKHFTLSRADGGPDSEFSLEPDEMRRLVQDCHAAFHALGSVRFGTAQSEAGSVTYRRSLYAVTDIAAGQCLTADNVRSIRPGHGLAPSWYEKIIGRPASRDIKRGEPLQLDLIEWAGTDPAAGQEP</sequence>
<dbReference type="InterPro" id="IPR051690">
    <property type="entry name" value="PseI-like"/>
</dbReference>
<dbReference type="STRING" id="394221.Mmar10_1969"/>
<dbReference type="InterPro" id="IPR013132">
    <property type="entry name" value="PseI/NeuA/B-like_N"/>
</dbReference>
<dbReference type="SUPFAM" id="SSF51269">
    <property type="entry name" value="AFP III-like domain"/>
    <property type="match status" value="1"/>
</dbReference>
<dbReference type="EMBL" id="CP000449">
    <property type="protein sequence ID" value="ABI66261.1"/>
    <property type="molecule type" value="Genomic_DNA"/>
</dbReference>
<reference evidence="2 3" key="1">
    <citation type="submission" date="2006-08" db="EMBL/GenBank/DDBJ databases">
        <title>Complete sequence of Maricaulis maris MCS10.</title>
        <authorList>
            <consortium name="US DOE Joint Genome Institute"/>
            <person name="Copeland A."/>
            <person name="Lucas S."/>
            <person name="Lapidus A."/>
            <person name="Barry K."/>
            <person name="Detter J.C."/>
            <person name="Glavina del Rio T."/>
            <person name="Hammon N."/>
            <person name="Israni S."/>
            <person name="Dalin E."/>
            <person name="Tice H."/>
            <person name="Pitluck S."/>
            <person name="Saunders E."/>
            <person name="Brettin T."/>
            <person name="Bruce D."/>
            <person name="Han C."/>
            <person name="Tapia R."/>
            <person name="Gilna P."/>
            <person name="Schmutz J."/>
            <person name="Larimer F."/>
            <person name="Land M."/>
            <person name="Hauser L."/>
            <person name="Kyrpides N."/>
            <person name="Mikhailova N."/>
            <person name="Viollier P."/>
            <person name="Stephens C."/>
            <person name="Richardson P."/>
        </authorList>
    </citation>
    <scope>NUCLEOTIDE SEQUENCE [LARGE SCALE GENOMIC DNA]</scope>
    <source>
        <strain evidence="2 3">MCS10</strain>
    </source>
</reference>
<dbReference type="GO" id="GO:0050462">
    <property type="term" value="F:N-acetylneuraminate synthase activity"/>
    <property type="evidence" value="ECO:0007669"/>
    <property type="project" value="UniProtKB-EC"/>
</dbReference>
<proteinExistence type="predicted"/>
<dbReference type="InterPro" id="IPR013974">
    <property type="entry name" value="SAF"/>
</dbReference>
<dbReference type="Gene3D" id="3.90.1210.10">
    <property type="entry name" value="Antifreeze-like/N-acetylneuraminic acid synthase C-terminal domain"/>
    <property type="match status" value="1"/>
</dbReference>
<dbReference type="InterPro" id="IPR057736">
    <property type="entry name" value="SAF_PseI/NeuA/NeuB"/>
</dbReference>
<keyword evidence="3" id="KW-1185">Reference proteome</keyword>
<evidence type="ECO:0000313" key="2">
    <source>
        <dbReference type="EMBL" id="ABI66261.1"/>
    </source>
</evidence>
<gene>
    <name evidence="2" type="ordered locus">Mmar10_1969</name>
</gene>
<dbReference type="GO" id="GO:0016051">
    <property type="term" value="P:carbohydrate biosynthetic process"/>
    <property type="evidence" value="ECO:0007669"/>
    <property type="project" value="InterPro"/>
</dbReference>
<dbReference type="OrthoDB" id="9781701at2"/>
<dbReference type="PANTHER" id="PTHR42966:SF2">
    <property type="entry name" value="PSEUDAMINIC ACID SYNTHASE"/>
    <property type="match status" value="1"/>
</dbReference>
<dbReference type="SMART" id="SM00858">
    <property type="entry name" value="SAF"/>
    <property type="match status" value="1"/>
</dbReference>
<dbReference type="Pfam" id="PF03102">
    <property type="entry name" value="NeuB"/>
    <property type="match status" value="1"/>
</dbReference>
<dbReference type="RefSeq" id="WP_011643906.1">
    <property type="nucleotide sequence ID" value="NC_008347.1"/>
</dbReference>
<dbReference type="InterPro" id="IPR036732">
    <property type="entry name" value="AFP_Neu5c_C_sf"/>
</dbReference>
<evidence type="ECO:0000259" key="1">
    <source>
        <dbReference type="PROSITE" id="PS50844"/>
    </source>
</evidence>
<dbReference type="NCBIfam" id="TIGR03586">
    <property type="entry name" value="PseI"/>
    <property type="match status" value="1"/>
</dbReference>
<keyword evidence="2" id="KW-0808">Transferase</keyword>
<dbReference type="InterPro" id="IPR013785">
    <property type="entry name" value="Aldolase_TIM"/>
</dbReference>
<dbReference type="AlphaFoldDB" id="Q0AN76"/>
<evidence type="ECO:0000313" key="3">
    <source>
        <dbReference type="Proteomes" id="UP000001964"/>
    </source>
</evidence>
<dbReference type="PANTHER" id="PTHR42966">
    <property type="entry name" value="N-ACETYLNEURAMINATE SYNTHASE"/>
    <property type="match status" value="1"/>
</dbReference>
<dbReference type="GO" id="GO:0047444">
    <property type="term" value="F:N-acylneuraminate-9-phosphate synthase activity"/>
    <property type="evidence" value="ECO:0007669"/>
    <property type="project" value="TreeGrafter"/>
</dbReference>
<dbReference type="EC" id="2.5.1.56" evidence="2"/>
<dbReference type="InterPro" id="IPR006190">
    <property type="entry name" value="SAF_AFP_Neu5Ac"/>
</dbReference>
<feature type="domain" description="AFP-like" evidence="1">
    <location>
        <begin position="296"/>
        <end position="354"/>
    </location>
</feature>
<dbReference type="Pfam" id="PF08666">
    <property type="entry name" value="SAF"/>
    <property type="match status" value="1"/>
</dbReference>
<dbReference type="Proteomes" id="UP000001964">
    <property type="component" value="Chromosome"/>
</dbReference>
<organism evidence="2 3">
    <name type="scientific">Maricaulis maris (strain MCS10)</name>
    <name type="common">Caulobacter maris</name>
    <dbReference type="NCBI Taxonomy" id="394221"/>
    <lineage>
        <taxon>Bacteria</taxon>
        <taxon>Pseudomonadati</taxon>
        <taxon>Pseudomonadota</taxon>
        <taxon>Alphaproteobacteria</taxon>
        <taxon>Maricaulales</taxon>
        <taxon>Maricaulaceae</taxon>
        <taxon>Maricaulis</taxon>
    </lineage>
</organism>
<dbReference type="HOGENOM" id="CLU_040465_0_1_5"/>
<dbReference type="CDD" id="cd11615">
    <property type="entry name" value="SAF_NeuB_like"/>
    <property type="match status" value="1"/>
</dbReference>